<dbReference type="Pfam" id="PF07883">
    <property type="entry name" value="Cupin_2"/>
    <property type="match status" value="1"/>
</dbReference>
<organism evidence="2 3">
    <name type="scientific">Fimbriimonas ginsengisoli Gsoil 348</name>
    <dbReference type="NCBI Taxonomy" id="661478"/>
    <lineage>
        <taxon>Bacteria</taxon>
        <taxon>Bacillati</taxon>
        <taxon>Armatimonadota</taxon>
        <taxon>Fimbriimonadia</taxon>
        <taxon>Fimbriimonadales</taxon>
        <taxon>Fimbriimonadaceae</taxon>
        <taxon>Fimbriimonas</taxon>
    </lineage>
</organism>
<dbReference type="InterPro" id="IPR013096">
    <property type="entry name" value="Cupin_2"/>
</dbReference>
<dbReference type="eggNOG" id="COG0662">
    <property type="taxonomic scope" value="Bacteria"/>
</dbReference>
<gene>
    <name evidence="2" type="ORF">OP10G_0984</name>
</gene>
<evidence type="ECO:0000313" key="3">
    <source>
        <dbReference type="Proteomes" id="UP000027982"/>
    </source>
</evidence>
<accession>A0A068NLQ8</accession>
<dbReference type="AlphaFoldDB" id="A0A068NLQ8"/>
<dbReference type="SUPFAM" id="SSF51182">
    <property type="entry name" value="RmlC-like cupins"/>
    <property type="match status" value="1"/>
</dbReference>
<dbReference type="RefSeq" id="WP_025227005.1">
    <property type="nucleotide sequence ID" value="NZ_CP007139.1"/>
</dbReference>
<dbReference type="InterPro" id="IPR014710">
    <property type="entry name" value="RmlC-like_jellyroll"/>
</dbReference>
<sequence length="145" mass="16490">MVRHHSGGFRWESVDVHPYKEDGTHFKSITRQTLFKGADGMPVEFRYFEIAEGGHSTLERHEHVHLVMIIRGSGQVLVGDRVTEIGTHDVVHVPPLTWHQFRATSGEELGFLCVVSTDRDRPQRPGPRELEELNANEPVASFIRV</sequence>
<dbReference type="HOGENOM" id="CLU_116722_1_0_0"/>
<protein>
    <submittedName>
        <fullName evidence="2">Cupin 2 conserved barrel domain-containing protein</fullName>
    </submittedName>
</protein>
<evidence type="ECO:0000259" key="1">
    <source>
        <dbReference type="Pfam" id="PF07883"/>
    </source>
</evidence>
<keyword evidence="3" id="KW-1185">Reference proteome</keyword>
<dbReference type="InterPro" id="IPR011051">
    <property type="entry name" value="RmlC_Cupin_sf"/>
</dbReference>
<dbReference type="STRING" id="661478.OP10G_0984"/>
<name>A0A068NLQ8_FIMGI</name>
<dbReference type="Proteomes" id="UP000027982">
    <property type="component" value="Chromosome"/>
</dbReference>
<dbReference type="EMBL" id="CP007139">
    <property type="protein sequence ID" value="AIE84352.1"/>
    <property type="molecule type" value="Genomic_DNA"/>
</dbReference>
<evidence type="ECO:0000313" key="2">
    <source>
        <dbReference type="EMBL" id="AIE84352.1"/>
    </source>
</evidence>
<dbReference type="Gene3D" id="2.60.120.10">
    <property type="entry name" value="Jelly Rolls"/>
    <property type="match status" value="1"/>
</dbReference>
<feature type="domain" description="Cupin type-2" evidence="1">
    <location>
        <begin position="47"/>
        <end position="115"/>
    </location>
</feature>
<dbReference type="KEGG" id="fgi:OP10G_0984"/>
<reference evidence="2 3" key="1">
    <citation type="journal article" date="2014" name="PLoS ONE">
        <title>The first complete genome sequence of the class fimbriimonadia in the phylum armatimonadetes.</title>
        <authorList>
            <person name="Hu Z.Y."/>
            <person name="Wang Y.Z."/>
            <person name="Im W.T."/>
            <person name="Wang S.Y."/>
            <person name="Zhao G.P."/>
            <person name="Zheng H.J."/>
            <person name="Quan Z.X."/>
        </authorList>
    </citation>
    <scope>NUCLEOTIDE SEQUENCE [LARGE SCALE GENOMIC DNA]</scope>
    <source>
        <strain evidence="2">Gsoil 348</strain>
    </source>
</reference>
<proteinExistence type="predicted"/>
<dbReference type="CDD" id="cd02222">
    <property type="entry name" value="cupin_TM1459-like"/>
    <property type="match status" value="1"/>
</dbReference>
<dbReference type="OrthoDB" id="1551122at2"/>